<evidence type="ECO:0000256" key="3">
    <source>
        <dbReference type="ARBA" id="ARBA00022840"/>
    </source>
</evidence>
<dbReference type="InterPro" id="IPR050093">
    <property type="entry name" value="ABC_SmlMolc_Importer"/>
</dbReference>
<dbReference type="EMBL" id="SRIB01000001">
    <property type="protein sequence ID" value="TFZ41699.1"/>
    <property type="molecule type" value="Genomic_DNA"/>
</dbReference>
<dbReference type="InterPro" id="IPR003439">
    <property type="entry name" value="ABC_transporter-like_ATP-bd"/>
</dbReference>
<dbReference type="PANTHER" id="PTHR42781:SF4">
    <property type="entry name" value="SPERMIDINE_PUTRESCINE IMPORT ATP-BINDING PROTEIN POTA"/>
    <property type="match status" value="1"/>
</dbReference>
<dbReference type="PANTHER" id="PTHR42781">
    <property type="entry name" value="SPERMIDINE/PUTRESCINE IMPORT ATP-BINDING PROTEIN POTA"/>
    <property type="match status" value="1"/>
</dbReference>
<reference evidence="6 7" key="1">
    <citation type="submission" date="2019-03" db="EMBL/GenBank/DDBJ databases">
        <title>Draft genome sequence data and analysis of a Fermenting Bacterium, Soehngenia longevitae strain 1933PT, isolated from petroleum reservoir in Azerbaijan.</title>
        <authorList>
            <person name="Grouzdev D.S."/>
            <person name="Bidzhieva S.K."/>
            <person name="Sokolova D.S."/>
            <person name="Tourova T.P."/>
            <person name="Poltaraus A.B."/>
            <person name="Nazina T.N."/>
        </authorList>
    </citation>
    <scope>NUCLEOTIDE SEQUENCE [LARGE SCALE GENOMIC DNA]</scope>
    <source>
        <strain evidence="6 7">1933P</strain>
    </source>
</reference>
<dbReference type="AlphaFoldDB" id="A0A4Z0D9W6"/>
<keyword evidence="2" id="KW-0547">Nucleotide-binding</keyword>
<comment type="caution">
    <text evidence="6">The sequence shown here is derived from an EMBL/GenBank/DDBJ whole genome shotgun (WGS) entry which is preliminary data.</text>
</comment>
<dbReference type="GO" id="GO:0016887">
    <property type="term" value="F:ATP hydrolysis activity"/>
    <property type="evidence" value="ECO:0007669"/>
    <property type="project" value="InterPro"/>
</dbReference>
<keyword evidence="7" id="KW-1185">Reference proteome</keyword>
<gene>
    <name evidence="6" type="ORF">E4100_00770</name>
</gene>
<dbReference type="Pfam" id="PF00005">
    <property type="entry name" value="ABC_tran"/>
    <property type="match status" value="1"/>
</dbReference>
<dbReference type="GO" id="GO:0005524">
    <property type="term" value="F:ATP binding"/>
    <property type="evidence" value="ECO:0007669"/>
    <property type="project" value="UniProtKB-KW"/>
</dbReference>
<dbReference type="RefSeq" id="WP_135269881.1">
    <property type="nucleotide sequence ID" value="NZ_SRIB01000001.1"/>
</dbReference>
<evidence type="ECO:0000313" key="7">
    <source>
        <dbReference type="Proteomes" id="UP000298381"/>
    </source>
</evidence>
<name>A0A4Z0D9W6_9FIRM</name>
<dbReference type="SMART" id="SM00382">
    <property type="entry name" value="AAA"/>
    <property type="match status" value="1"/>
</dbReference>
<proteinExistence type="predicted"/>
<dbReference type="Gene3D" id="3.40.50.300">
    <property type="entry name" value="P-loop containing nucleotide triphosphate hydrolases"/>
    <property type="match status" value="1"/>
</dbReference>
<dbReference type="PROSITE" id="PS00211">
    <property type="entry name" value="ABC_TRANSPORTER_1"/>
    <property type="match status" value="1"/>
</dbReference>
<sequence>MFMEIKNLKKSYKDNLVVENFTLEIEKREFVTILGASGCGKTTTLKMIGGFLKPDSGSITIDGKDITNLAANLRPTATVFQNYALFPNMNVIENVSYGLKFNKIKKPQAREIAKEMLETIGLKEHIYSDINKLSGGQMQRVALARALVLNPKVLLLDEPFSNLDAKLRVKMREEIKQIQHKFGITMIFVTHDQEEALSISDKVVIMNKGKIEQMGKPEEVYKNPKTLFVADFIGRINIIELDGEKKMIRPENIILDREKGTFLGKIHDKQFKGVYVTYFLNSDIGSLQVDALNSDIYEVGEKVYFSLKNN</sequence>
<keyword evidence="3 6" id="KW-0067">ATP-binding</keyword>
<dbReference type="GO" id="GO:0043190">
    <property type="term" value="C:ATP-binding cassette (ABC) transporter complex"/>
    <property type="evidence" value="ECO:0007669"/>
    <property type="project" value="InterPro"/>
</dbReference>
<dbReference type="InterPro" id="IPR008995">
    <property type="entry name" value="Mo/tungstate-bd_C_term_dom"/>
</dbReference>
<dbReference type="FunFam" id="3.40.50.300:FF:000425">
    <property type="entry name" value="Probable ABC transporter, ATP-binding subunit"/>
    <property type="match status" value="1"/>
</dbReference>
<protein>
    <recommendedName>
        <fullName evidence="4">ABC-type quaternary amine transporter</fullName>
        <ecNumber evidence="4">7.6.2.9</ecNumber>
    </recommendedName>
</protein>
<dbReference type="InterPro" id="IPR003593">
    <property type="entry name" value="AAA+_ATPase"/>
</dbReference>
<accession>A0A4Z0D9W6</accession>
<dbReference type="GO" id="GO:0015418">
    <property type="term" value="F:ABC-type quaternary ammonium compound transporting activity"/>
    <property type="evidence" value="ECO:0007669"/>
    <property type="project" value="UniProtKB-EC"/>
</dbReference>
<evidence type="ECO:0000259" key="5">
    <source>
        <dbReference type="PROSITE" id="PS50893"/>
    </source>
</evidence>
<dbReference type="Proteomes" id="UP000298381">
    <property type="component" value="Unassembled WGS sequence"/>
</dbReference>
<evidence type="ECO:0000256" key="4">
    <source>
        <dbReference type="ARBA" id="ARBA00066388"/>
    </source>
</evidence>
<dbReference type="InterPro" id="IPR013611">
    <property type="entry name" value="Transp-assoc_OB_typ2"/>
</dbReference>
<dbReference type="PROSITE" id="PS50893">
    <property type="entry name" value="ABC_TRANSPORTER_2"/>
    <property type="match status" value="1"/>
</dbReference>
<feature type="domain" description="ABC transporter" evidence="5">
    <location>
        <begin position="3"/>
        <end position="233"/>
    </location>
</feature>
<dbReference type="EC" id="7.6.2.9" evidence="4"/>
<evidence type="ECO:0000256" key="2">
    <source>
        <dbReference type="ARBA" id="ARBA00022741"/>
    </source>
</evidence>
<dbReference type="InterPro" id="IPR027417">
    <property type="entry name" value="P-loop_NTPase"/>
</dbReference>
<dbReference type="SUPFAM" id="SSF50331">
    <property type="entry name" value="MOP-like"/>
    <property type="match status" value="1"/>
</dbReference>
<dbReference type="Pfam" id="PF08402">
    <property type="entry name" value="TOBE_2"/>
    <property type="match status" value="1"/>
</dbReference>
<organism evidence="6 7">
    <name type="scientific">Soehngenia longivitae</name>
    <dbReference type="NCBI Taxonomy" id="2562294"/>
    <lineage>
        <taxon>Bacteria</taxon>
        <taxon>Bacillati</taxon>
        <taxon>Bacillota</taxon>
        <taxon>Tissierellia</taxon>
        <taxon>Tissierellales</taxon>
        <taxon>Tissierellaceae</taxon>
        <taxon>Soehngenia</taxon>
    </lineage>
</organism>
<keyword evidence="1" id="KW-0813">Transport</keyword>
<dbReference type="InterPro" id="IPR017871">
    <property type="entry name" value="ABC_transporter-like_CS"/>
</dbReference>
<dbReference type="Gene3D" id="2.40.50.100">
    <property type="match status" value="1"/>
</dbReference>
<evidence type="ECO:0000313" key="6">
    <source>
        <dbReference type="EMBL" id="TFZ41699.1"/>
    </source>
</evidence>
<evidence type="ECO:0000256" key="1">
    <source>
        <dbReference type="ARBA" id="ARBA00022448"/>
    </source>
</evidence>
<dbReference type="OrthoDB" id="9802264at2"/>
<dbReference type="SUPFAM" id="SSF52540">
    <property type="entry name" value="P-loop containing nucleoside triphosphate hydrolases"/>
    <property type="match status" value="1"/>
</dbReference>